<dbReference type="Pfam" id="PF13620">
    <property type="entry name" value="CarboxypepD_reg"/>
    <property type="match status" value="1"/>
</dbReference>
<evidence type="ECO:0000313" key="6">
    <source>
        <dbReference type="EMBL" id="ERK38603.1"/>
    </source>
</evidence>
<evidence type="ECO:0000256" key="2">
    <source>
        <dbReference type="ARBA" id="ARBA00023136"/>
    </source>
</evidence>
<keyword evidence="2" id="KW-0472">Membrane</keyword>
<dbReference type="Proteomes" id="UP000016648">
    <property type="component" value="Unassembled WGS sequence"/>
</dbReference>
<evidence type="ECO:0000259" key="5">
    <source>
        <dbReference type="Pfam" id="PF14905"/>
    </source>
</evidence>
<evidence type="ECO:0000256" key="1">
    <source>
        <dbReference type="ARBA" id="ARBA00004442"/>
    </source>
</evidence>
<evidence type="ECO:0000256" key="4">
    <source>
        <dbReference type="SAM" id="SignalP"/>
    </source>
</evidence>
<evidence type="ECO:0000313" key="7">
    <source>
        <dbReference type="Proteomes" id="UP000016648"/>
    </source>
</evidence>
<comment type="caution">
    <text evidence="6">The sequence shown here is derived from an EMBL/GenBank/DDBJ whole genome shotgun (WGS) entry which is preliminary data.</text>
</comment>
<accession>U2QBB9</accession>
<dbReference type="SUPFAM" id="SSF49464">
    <property type="entry name" value="Carboxypeptidase regulatory domain-like"/>
    <property type="match status" value="1"/>
</dbReference>
<dbReference type="InterPro" id="IPR037066">
    <property type="entry name" value="Plug_dom_sf"/>
</dbReference>
<evidence type="ECO:0000256" key="3">
    <source>
        <dbReference type="ARBA" id="ARBA00023237"/>
    </source>
</evidence>
<dbReference type="Gene3D" id="2.40.170.20">
    <property type="entry name" value="TonB-dependent receptor, beta-barrel domain"/>
    <property type="match status" value="1"/>
</dbReference>
<dbReference type="PANTHER" id="PTHR40980">
    <property type="entry name" value="PLUG DOMAIN-CONTAINING PROTEIN"/>
    <property type="match status" value="1"/>
</dbReference>
<dbReference type="GO" id="GO:0004180">
    <property type="term" value="F:carboxypeptidase activity"/>
    <property type="evidence" value="ECO:0007669"/>
    <property type="project" value="UniProtKB-KW"/>
</dbReference>
<dbReference type="Gene3D" id="2.60.40.1120">
    <property type="entry name" value="Carboxypeptidase-like, regulatory domain"/>
    <property type="match status" value="1"/>
</dbReference>
<gene>
    <name evidence="6" type="ORF">HMPREF9135_2064</name>
</gene>
<keyword evidence="6" id="KW-0378">Hydrolase</keyword>
<dbReference type="InterPro" id="IPR041700">
    <property type="entry name" value="OMP_b-brl_3"/>
</dbReference>
<dbReference type="GO" id="GO:0009279">
    <property type="term" value="C:cell outer membrane"/>
    <property type="evidence" value="ECO:0007669"/>
    <property type="project" value="UniProtKB-SubCell"/>
</dbReference>
<dbReference type="PANTHER" id="PTHR40980:SF4">
    <property type="entry name" value="TONB-DEPENDENT RECEPTOR-LIKE BETA-BARREL DOMAIN-CONTAINING PROTEIN"/>
    <property type="match status" value="1"/>
</dbReference>
<dbReference type="EMBL" id="AWEY01000036">
    <property type="protein sequence ID" value="ERK38603.1"/>
    <property type="molecule type" value="Genomic_DNA"/>
</dbReference>
<dbReference type="PATRIC" id="fig|1115809.3.peg.2104"/>
<keyword evidence="3" id="KW-0998">Cell outer membrane</keyword>
<dbReference type="InterPro" id="IPR008969">
    <property type="entry name" value="CarboxyPept-like_regulatory"/>
</dbReference>
<feature type="signal peptide" evidence="4">
    <location>
        <begin position="1"/>
        <end position="30"/>
    </location>
</feature>
<feature type="domain" description="Outer membrane protein beta-barrel" evidence="5">
    <location>
        <begin position="383"/>
        <end position="781"/>
    </location>
</feature>
<organism evidence="6 7">
    <name type="scientific">Segatella baroniae F0067</name>
    <dbReference type="NCBI Taxonomy" id="1115809"/>
    <lineage>
        <taxon>Bacteria</taxon>
        <taxon>Pseudomonadati</taxon>
        <taxon>Bacteroidota</taxon>
        <taxon>Bacteroidia</taxon>
        <taxon>Bacteroidales</taxon>
        <taxon>Prevotellaceae</taxon>
        <taxon>Segatella</taxon>
    </lineage>
</organism>
<feature type="chain" id="PRO_5004634203" evidence="4">
    <location>
        <begin position="31"/>
        <end position="801"/>
    </location>
</feature>
<reference evidence="6 7" key="1">
    <citation type="submission" date="2013-08" db="EMBL/GenBank/DDBJ databases">
        <authorList>
            <person name="Durkin A.S."/>
            <person name="Haft D.R."/>
            <person name="McCorrison J."/>
            <person name="Torralba M."/>
            <person name="Gillis M."/>
            <person name="Haft D.H."/>
            <person name="Methe B."/>
            <person name="Sutton G."/>
            <person name="Nelson K.E."/>
        </authorList>
    </citation>
    <scope>NUCLEOTIDE SEQUENCE [LARGE SCALE GENOMIC DNA]</scope>
    <source>
        <strain evidence="6 7">F0067</strain>
    </source>
</reference>
<sequence length="801" mass="90217">MNMKPQMFWRKRVLMLALALCLFHALSAQTKVSGSVVDENGQAVMAAVVVLLAEKDKAVAQTAVTDEAGRFALTTSPGAYVVNVRYLGYADVSQNVTVTRDVTLPVIRLTPVATDLKGVTVTARQRKPMAKSVDGKLQIDVARSYLTDLGNALEVLKHAPGISVSQQGDISLSSLGGTALYVNGKRVRLQGNELAAYLRTLSAGKIKRIEASAIPNARYEADGAGGIVNIVLNTREDAGFFVSTAHGLAYWDYLRTTSDLALSHNTNKWQLGLSYSHAIGHYAMGYGSDRTQEGIRNLSVTDDVDKRNTFAGGLDVVWQPDSLHKLSLNASANLLGGPGLTLTKTTIYHKDGTPDKLLRAMNDYMKQRNLRYGGNLSYSFTPSPRHSLSVSADWIRFDGMSKCHQPNSYFTPQNAPLRSDIYYSEPHKDIDIHSLMADYKYDTGKGGEQLLGFKLSSIRSKNDFRFEANGQVDLGRSNRFNYKEKNAEAYVQSSWQLGRWRLSGGLRLEYMLTDNLLRPYDTALAEETNKERRLKLFPNLSVGCQLGEQTKLLAQYSRRQDKPRYEDLNPFEYLLDELTYWKGNPFLKPQTSDKVALNLSHRHLSVNLSYNRLNHYFTSLTDAYGDDKVVMTTKNIGRQTQWGVEMNYSRRLAAWWDVNANAGLFHFTNRLRYEQYRETYRRPSLTFSVNNDLALPAGIKMELSGRYRSRRQGGSYDVARSSGSVDVGLNRAFLHERLRLSLLMTDVFHTERWDGYGRKGTLYLSSWGYSESRQVMLRARYTFGKRKFTAHETSLEEAGRL</sequence>
<dbReference type="Pfam" id="PF14905">
    <property type="entry name" value="OMP_b-brl_3"/>
    <property type="match status" value="1"/>
</dbReference>
<keyword evidence="4" id="KW-0732">Signal</keyword>
<dbReference type="InterPro" id="IPR036942">
    <property type="entry name" value="Beta-barrel_TonB_sf"/>
</dbReference>
<dbReference type="AlphaFoldDB" id="U2QBB9"/>
<protein>
    <submittedName>
        <fullName evidence="6">Carboxypeptidase regulatory-like domain protein</fullName>
    </submittedName>
</protein>
<dbReference type="Gene3D" id="2.170.130.10">
    <property type="entry name" value="TonB-dependent receptor, plug domain"/>
    <property type="match status" value="1"/>
</dbReference>
<keyword evidence="6" id="KW-0645">Protease</keyword>
<keyword evidence="6" id="KW-0121">Carboxypeptidase</keyword>
<comment type="subcellular location">
    <subcellularLocation>
        <location evidence="1">Cell outer membrane</location>
    </subcellularLocation>
</comment>
<keyword evidence="7" id="KW-1185">Reference proteome</keyword>
<proteinExistence type="predicted"/>
<name>U2QBB9_9BACT</name>
<dbReference type="SUPFAM" id="SSF56935">
    <property type="entry name" value="Porins"/>
    <property type="match status" value="1"/>
</dbReference>